<evidence type="ECO:0000256" key="5">
    <source>
        <dbReference type="SAM" id="MobiDB-lite"/>
    </source>
</evidence>
<dbReference type="STRING" id="1054147.F4PM08"/>
<feature type="region of interest" description="Disordered" evidence="5">
    <location>
        <begin position="257"/>
        <end position="348"/>
    </location>
</feature>
<dbReference type="AlphaFoldDB" id="F4PM08"/>
<keyword evidence="2 4" id="KW-0547">Nucleotide-binding</keyword>
<dbReference type="InterPro" id="IPR000719">
    <property type="entry name" value="Prot_kinase_dom"/>
</dbReference>
<evidence type="ECO:0000256" key="2">
    <source>
        <dbReference type="ARBA" id="ARBA00022741"/>
    </source>
</evidence>
<sequence>MIAAADEIITTTTTTTTNIITAEEEEEEEEEQEEVTITSVEEPLSTVGTSTTIASTAATNTSDINRDESLLNQQEEEAQQSSPRTTLAQDDSTTTTTTTTLTRPSTTTTTTTTTTNLRLSVSSTSSSDASAVLKKNQQQQQQQQPLPIIDHPLLIKESSISSLASSSATIPTTTTTTTTTTITLEGERLLCRKHRLAFIQTQLGGGIPNDMSLEQLLNEENTDSGMGYKHPGPQGFLFYTDANHEEQQQQQLPLFKIPTTNQPSSTTTSSHIKSSSKTSSGNLKTSTSVANITPRGGSGGGLPSSSSTLKEDTKRKSLRMSRMQKNEEDRRKRKEQKRARAREKPIYVSNVDELPPECIKMIRKSRIPDEKIREHFEILLPILRFRTGFNLKSTNPTPKPKPTSNLAEVQPSPISPEVATSTTTTTTTTTTQGLEQNGHRKSLSGGRGGSLSYNLGQNNDLQEDSDGDGSRLEQSIVPKGTTDLFEKGDVKKLYKNLKQIGSGGFGSVYLAKSTVDKCEIAIKKIAHATPKAQRTNLNEIGYLHYCNHPNIVRYLRSHLVDDQVWIAMEYMQGGTLTEACSNHSFNESCIAYVAKGMLEGLIYLHENDLVHRDIKSGNIMMTIDGKIKIVDFGLCVDTTQRRLTHMAGSPFWMSPEMIRGEGYSCPSDIWSFAICLLELANGEPPNRKSSLNAMFTIATQGCSGLDRPEKWSEGFRNFLSLCLEVEPSKRSTAQQLLSVSSLASNIREPRNNEKDLSANLYSKCDESFGISSGT</sequence>
<dbReference type="InterPro" id="IPR017441">
    <property type="entry name" value="Protein_kinase_ATP_BS"/>
</dbReference>
<dbReference type="OMA" id="CIAYVAK"/>
<organism evidence="7 8">
    <name type="scientific">Cavenderia fasciculata</name>
    <name type="common">Slime mold</name>
    <name type="synonym">Dictyostelium fasciculatum</name>
    <dbReference type="NCBI Taxonomy" id="261658"/>
    <lineage>
        <taxon>Eukaryota</taxon>
        <taxon>Amoebozoa</taxon>
        <taxon>Evosea</taxon>
        <taxon>Eumycetozoa</taxon>
        <taxon>Dictyostelia</taxon>
        <taxon>Acytosteliales</taxon>
        <taxon>Cavenderiaceae</taxon>
        <taxon>Cavenderia</taxon>
    </lineage>
</organism>
<dbReference type="InterPro" id="IPR011009">
    <property type="entry name" value="Kinase-like_dom_sf"/>
</dbReference>
<comment type="similarity">
    <text evidence="1">Belongs to the protein kinase superfamily. STE Ser/Thr protein kinase family. STE20 subfamily.</text>
</comment>
<dbReference type="OrthoDB" id="19334at2759"/>
<dbReference type="Proteomes" id="UP000007797">
    <property type="component" value="Unassembled WGS sequence"/>
</dbReference>
<feature type="region of interest" description="Disordered" evidence="5">
    <location>
        <begin position="44"/>
        <end position="144"/>
    </location>
</feature>
<feature type="domain" description="Protein kinase" evidence="6">
    <location>
        <begin position="494"/>
        <end position="742"/>
    </location>
</feature>
<dbReference type="RefSeq" id="XP_004360562.1">
    <property type="nucleotide sequence ID" value="XM_004360505.1"/>
</dbReference>
<dbReference type="PROSITE" id="PS50011">
    <property type="entry name" value="PROTEIN_KINASE_DOM"/>
    <property type="match status" value="1"/>
</dbReference>
<dbReference type="PANTHER" id="PTHR45832:SF22">
    <property type="entry name" value="SERINE_THREONINE-PROTEIN KINASE SAMKA-RELATED"/>
    <property type="match status" value="1"/>
</dbReference>
<dbReference type="CDD" id="cd05122">
    <property type="entry name" value="PKc_STE"/>
    <property type="match status" value="1"/>
</dbReference>
<dbReference type="EMBL" id="GL883008">
    <property type="protein sequence ID" value="EGG22711.1"/>
    <property type="molecule type" value="Genomic_DNA"/>
</dbReference>
<evidence type="ECO:0000259" key="6">
    <source>
        <dbReference type="PROSITE" id="PS50011"/>
    </source>
</evidence>
<dbReference type="InterPro" id="IPR051931">
    <property type="entry name" value="PAK3-like"/>
</dbReference>
<dbReference type="Gene3D" id="1.10.510.10">
    <property type="entry name" value="Transferase(Phosphotransferase) domain 1"/>
    <property type="match status" value="1"/>
</dbReference>
<keyword evidence="8" id="KW-1185">Reference proteome</keyword>
<dbReference type="SMART" id="SM00220">
    <property type="entry name" value="S_TKc"/>
    <property type="match status" value="1"/>
</dbReference>
<feature type="compositionally biased region" description="Low complexity" evidence="5">
    <location>
        <begin position="390"/>
        <end position="406"/>
    </location>
</feature>
<dbReference type="InterPro" id="IPR008271">
    <property type="entry name" value="Ser/Thr_kinase_AS"/>
</dbReference>
<evidence type="ECO:0000313" key="8">
    <source>
        <dbReference type="Proteomes" id="UP000007797"/>
    </source>
</evidence>
<feature type="compositionally biased region" description="Low complexity" evidence="5">
    <location>
        <begin position="420"/>
        <end position="431"/>
    </location>
</feature>
<accession>F4PM08</accession>
<feature type="compositionally biased region" description="Low complexity" evidence="5">
    <location>
        <begin position="264"/>
        <end position="288"/>
    </location>
</feature>
<feature type="compositionally biased region" description="Low complexity" evidence="5">
    <location>
        <begin position="44"/>
        <end position="62"/>
    </location>
</feature>
<dbReference type="KEGG" id="dfa:DFA_04841"/>
<name>F4PM08_CACFS</name>
<dbReference type="Pfam" id="PF00069">
    <property type="entry name" value="Pkinase"/>
    <property type="match status" value="1"/>
</dbReference>
<feature type="region of interest" description="Disordered" evidence="5">
    <location>
        <begin position="389"/>
        <end position="477"/>
    </location>
</feature>
<evidence type="ECO:0000256" key="3">
    <source>
        <dbReference type="ARBA" id="ARBA00022840"/>
    </source>
</evidence>
<dbReference type="PANTHER" id="PTHR45832">
    <property type="entry name" value="SERINE/THREONINE-PROTEIN KINASE SAMKA-RELATED-RELATED"/>
    <property type="match status" value="1"/>
</dbReference>
<dbReference type="GO" id="GO:0004672">
    <property type="term" value="F:protein kinase activity"/>
    <property type="evidence" value="ECO:0007669"/>
    <property type="project" value="InterPro"/>
</dbReference>
<evidence type="ECO:0000256" key="4">
    <source>
        <dbReference type="PROSITE-ProRule" id="PRU10141"/>
    </source>
</evidence>
<keyword evidence="3 4" id="KW-0067">ATP-binding</keyword>
<feature type="compositionally biased region" description="Basic residues" evidence="5">
    <location>
        <begin position="331"/>
        <end position="341"/>
    </location>
</feature>
<reference evidence="8" key="1">
    <citation type="journal article" date="2011" name="Genome Res.">
        <title>Phylogeny-wide analysis of social amoeba genomes highlights ancient origins for complex intercellular communication.</title>
        <authorList>
            <person name="Heidel A.J."/>
            <person name="Lawal H.M."/>
            <person name="Felder M."/>
            <person name="Schilde C."/>
            <person name="Helps N.R."/>
            <person name="Tunggal B."/>
            <person name="Rivero F."/>
            <person name="John U."/>
            <person name="Schleicher M."/>
            <person name="Eichinger L."/>
            <person name="Platzer M."/>
            <person name="Noegel A.A."/>
            <person name="Schaap P."/>
            <person name="Gloeckner G."/>
        </authorList>
    </citation>
    <scope>NUCLEOTIDE SEQUENCE [LARGE SCALE GENOMIC DNA]</scope>
    <source>
        <strain evidence="8">SH3</strain>
    </source>
</reference>
<protein>
    <recommendedName>
        <fullName evidence="6">Protein kinase domain-containing protein</fullName>
    </recommendedName>
</protein>
<dbReference type="PROSITE" id="PS00108">
    <property type="entry name" value="PROTEIN_KINASE_ST"/>
    <property type="match status" value="1"/>
</dbReference>
<evidence type="ECO:0000313" key="7">
    <source>
        <dbReference type="EMBL" id="EGG22711.1"/>
    </source>
</evidence>
<dbReference type="GeneID" id="14874948"/>
<dbReference type="GO" id="GO:0005524">
    <property type="term" value="F:ATP binding"/>
    <property type="evidence" value="ECO:0007669"/>
    <property type="project" value="UniProtKB-UniRule"/>
</dbReference>
<feature type="binding site" evidence="4">
    <location>
        <position position="524"/>
    </location>
    <ligand>
        <name>ATP</name>
        <dbReference type="ChEBI" id="CHEBI:30616"/>
    </ligand>
</feature>
<gene>
    <name evidence="7" type="primary">mkcC</name>
    <name evidence="7" type="ORF">DFA_04841</name>
</gene>
<proteinExistence type="inferred from homology"/>
<feature type="compositionally biased region" description="Low complexity" evidence="5">
    <location>
        <begin position="84"/>
        <end position="144"/>
    </location>
</feature>
<dbReference type="PROSITE" id="PS00107">
    <property type="entry name" value="PROTEIN_KINASE_ATP"/>
    <property type="match status" value="1"/>
</dbReference>
<evidence type="ECO:0000256" key="1">
    <source>
        <dbReference type="ARBA" id="ARBA00008874"/>
    </source>
</evidence>
<dbReference type="SUPFAM" id="SSF56112">
    <property type="entry name" value="Protein kinase-like (PK-like)"/>
    <property type="match status" value="1"/>
</dbReference>